<evidence type="ECO:0000256" key="1">
    <source>
        <dbReference type="SAM" id="Phobius"/>
    </source>
</evidence>
<dbReference type="GO" id="GO:0004175">
    <property type="term" value="F:endopeptidase activity"/>
    <property type="evidence" value="ECO:0007669"/>
    <property type="project" value="UniProtKB-ARBA"/>
</dbReference>
<sequence>MNSLDYKLKQSTFFSDAAKDRIKLNIVLIVLLYFILWMTGLFLGRVVYEGFSTFFINKLNVEKNLIESFRKILVCGVQILLFFIWVKFFEKREIRSLGFRADAPMKSYINGMVIGFLAICLITISLFSLKIITFIGVSQGFSLLSFIPIVVSWMIQSAAEEIAIRGWLIPKLGYRKTPITAILITSVVFGILHLFTKGVTLLSFSNLILSGAFFAMIAIYCNGIWTVMGLHFMWNLTLGNIFGFPVSGFSNYGESCVLFKNTPANFLNGGDFGPEGGFITTLVLLVGIFIIGIKLYKKYK</sequence>
<dbReference type="PANTHER" id="PTHR39430">
    <property type="entry name" value="MEMBRANE-ASSOCIATED PROTEASE-RELATED"/>
    <property type="match status" value="1"/>
</dbReference>
<dbReference type="KEGG" id="cmah:C1I91_12890"/>
<feature type="transmembrane region" description="Helical" evidence="1">
    <location>
        <begin position="176"/>
        <end position="195"/>
    </location>
</feature>
<feature type="domain" description="CAAX prenyl protease 2/Lysostaphin resistance protein A-like" evidence="2">
    <location>
        <begin position="145"/>
        <end position="236"/>
    </location>
</feature>
<dbReference type="RefSeq" id="WP_128213251.1">
    <property type="nucleotide sequence ID" value="NZ_CP025746.1"/>
</dbReference>
<evidence type="ECO:0000313" key="3">
    <source>
        <dbReference type="EMBL" id="QAA32463.1"/>
    </source>
</evidence>
<keyword evidence="1" id="KW-0812">Transmembrane</keyword>
<feature type="transmembrane region" description="Helical" evidence="1">
    <location>
        <begin position="26"/>
        <end position="48"/>
    </location>
</feature>
<reference evidence="3 4" key="1">
    <citation type="submission" date="2018-01" db="EMBL/GenBank/DDBJ databases">
        <title>Genome Sequencing and Assembly of Anaerobacter polyendosporus strain CT4.</title>
        <authorList>
            <person name="Tachaapaikoon C."/>
            <person name="Sutheeworapong S."/>
            <person name="Jenjaroenpun P."/>
            <person name="Wongsurawat T."/>
            <person name="Nookeaw I."/>
            <person name="Cheawchanlertfa P."/>
            <person name="Kosugi A."/>
            <person name="Cheevadhanarak S."/>
            <person name="Ratanakhanokchai K."/>
        </authorList>
    </citation>
    <scope>NUCLEOTIDE SEQUENCE [LARGE SCALE GENOMIC DNA]</scope>
    <source>
        <strain evidence="3 4">CT4</strain>
    </source>
</reference>
<feature type="transmembrane region" description="Helical" evidence="1">
    <location>
        <begin position="276"/>
        <end position="296"/>
    </location>
</feature>
<feature type="transmembrane region" description="Helical" evidence="1">
    <location>
        <begin position="201"/>
        <end position="220"/>
    </location>
</feature>
<feature type="transmembrane region" description="Helical" evidence="1">
    <location>
        <begin position="107"/>
        <end position="128"/>
    </location>
</feature>
<feature type="transmembrane region" description="Helical" evidence="1">
    <location>
        <begin position="134"/>
        <end position="155"/>
    </location>
</feature>
<dbReference type="InterPro" id="IPR003675">
    <property type="entry name" value="Rce1/LyrA-like_dom"/>
</dbReference>
<name>A0A3R5U5Q0_9CLOT</name>
<dbReference type="Proteomes" id="UP000286268">
    <property type="component" value="Chromosome"/>
</dbReference>
<dbReference type="Pfam" id="PF02517">
    <property type="entry name" value="Rce1-like"/>
    <property type="match status" value="1"/>
</dbReference>
<evidence type="ECO:0000259" key="2">
    <source>
        <dbReference type="Pfam" id="PF02517"/>
    </source>
</evidence>
<evidence type="ECO:0000313" key="4">
    <source>
        <dbReference type="Proteomes" id="UP000286268"/>
    </source>
</evidence>
<keyword evidence="4" id="KW-1185">Reference proteome</keyword>
<organism evidence="3 4">
    <name type="scientific">Clostridium manihotivorum</name>
    <dbReference type="NCBI Taxonomy" id="2320868"/>
    <lineage>
        <taxon>Bacteria</taxon>
        <taxon>Bacillati</taxon>
        <taxon>Bacillota</taxon>
        <taxon>Clostridia</taxon>
        <taxon>Eubacteriales</taxon>
        <taxon>Clostridiaceae</taxon>
        <taxon>Clostridium</taxon>
    </lineage>
</organism>
<proteinExistence type="predicted"/>
<dbReference type="OrthoDB" id="324900at2"/>
<feature type="transmembrane region" description="Helical" evidence="1">
    <location>
        <begin position="232"/>
        <end position="252"/>
    </location>
</feature>
<gene>
    <name evidence="3" type="ORF">C1I91_12890</name>
</gene>
<dbReference type="AlphaFoldDB" id="A0A3R5U5Q0"/>
<dbReference type="EMBL" id="CP025746">
    <property type="protein sequence ID" value="QAA32463.1"/>
    <property type="molecule type" value="Genomic_DNA"/>
</dbReference>
<protein>
    <recommendedName>
        <fullName evidence="2">CAAX prenyl protease 2/Lysostaphin resistance protein A-like domain-containing protein</fullName>
    </recommendedName>
</protein>
<keyword evidence="1" id="KW-1133">Transmembrane helix</keyword>
<accession>A0A3R5U5Q0</accession>
<keyword evidence="1" id="KW-0472">Membrane</keyword>
<dbReference type="PANTHER" id="PTHR39430:SF1">
    <property type="entry name" value="PROTEASE"/>
    <property type="match status" value="1"/>
</dbReference>
<feature type="transmembrane region" description="Helical" evidence="1">
    <location>
        <begin position="68"/>
        <end position="86"/>
    </location>
</feature>
<dbReference type="GO" id="GO:0080120">
    <property type="term" value="P:CAAX-box protein maturation"/>
    <property type="evidence" value="ECO:0007669"/>
    <property type="project" value="UniProtKB-ARBA"/>
</dbReference>